<dbReference type="OrthoDB" id="9154220at2"/>
<reference evidence="1 2" key="1">
    <citation type="submission" date="2014-01" db="EMBL/GenBank/DDBJ databases">
        <title>Full genme sequencing of cellulolytic bacterium Gynuella sunshinyii YC6258T gen. nov., sp. nov.</title>
        <authorList>
            <person name="Khan H."/>
            <person name="Chung E.J."/>
            <person name="Chung Y.R."/>
        </authorList>
    </citation>
    <scope>NUCLEOTIDE SEQUENCE [LARGE SCALE GENOMIC DNA]</scope>
    <source>
        <strain evidence="1 2">YC6258</strain>
    </source>
</reference>
<organism evidence="1 2">
    <name type="scientific">Gynuella sunshinyii YC6258</name>
    <dbReference type="NCBI Taxonomy" id="1445510"/>
    <lineage>
        <taxon>Bacteria</taxon>
        <taxon>Pseudomonadati</taxon>
        <taxon>Pseudomonadota</taxon>
        <taxon>Gammaproteobacteria</taxon>
        <taxon>Oceanospirillales</taxon>
        <taxon>Saccharospirillaceae</taxon>
        <taxon>Gynuella</taxon>
    </lineage>
</organism>
<sequence>MKPEEFVKKIRQSVLDENIAIYKDLFANTEIDQASDPYWQEALGLFKKLGDKEKETLFKIMRQVSVDTISNLFALLDGVSCLEDQDGDFSLTIENEKKQLNGDLQDIFLEIEEDL</sequence>
<dbReference type="KEGG" id="gsn:YC6258_02804"/>
<gene>
    <name evidence="1" type="ORF">YC6258_02804</name>
</gene>
<evidence type="ECO:0000313" key="2">
    <source>
        <dbReference type="Proteomes" id="UP000032266"/>
    </source>
</evidence>
<dbReference type="RefSeq" id="WP_044617285.1">
    <property type="nucleotide sequence ID" value="NZ_CP007142.1"/>
</dbReference>
<proteinExistence type="predicted"/>
<protein>
    <submittedName>
        <fullName evidence="1">Uncharacterized protein</fullName>
    </submittedName>
</protein>
<dbReference type="AlphaFoldDB" id="A0A0C5VJL4"/>
<keyword evidence="2" id="KW-1185">Reference proteome</keyword>
<name>A0A0C5VJL4_9GAMM</name>
<dbReference type="EMBL" id="CP007142">
    <property type="protein sequence ID" value="AJQ94842.1"/>
    <property type="molecule type" value="Genomic_DNA"/>
</dbReference>
<dbReference type="Proteomes" id="UP000032266">
    <property type="component" value="Chromosome"/>
</dbReference>
<dbReference type="HOGENOM" id="CLU_165253_0_0_6"/>
<accession>A0A0C5VJL4</accession>
<evidence type="ECO:0000313" key="1">
    <source>
        <dbReference type="EMBL" id="AJQ94842.1"/>
    </source>
</evidence>